<dbReference type="InterPro" id="IPR015943">
    <property type="entry name" value="WD40/YVTN_repeat-like_dom_sf"/>
</dbReference>
<dbReference type="AlphaFoldDB" id="A0A6A7AA00"/>
<feature type="signal peptide" evidence="2">
    <location>
        <begin position="1"/>
        <end position="23"/>
    </location>
</feature>
<gene>
    <name evidence="3" type="ORF">CC86DRAFT_443817</name>
</gene>
<evidence type="ECO:0000313" key="4">
    <source>
        <dbReference type="Proteomes" id="UP000799424"/>
    </source>
</evidence>
<evidence type="ECO:0000256" key="2">
    <source>
        <dbReference type="SAM" id="SignalP"/>
    </source>
</evidence>
<dbReference type="EMBL" id="MU006220">
    <property type="protein sequence ID" value="KAF2829674.1"/>
    <property type="molecule type" value="Genomic_DNA"/>
</dbReference>
<dbReference type="Proteomes" id="UP000799424">
    <property type="component" value="Unassembled WGS sequence"/>
</dbReference>
<keyword evidence="2" id="KW-0732">Signal</keyword>
<evidence type="ECO:0000313" key="3">
    <source>
        <dbReference type="EMBL" id="KAF2829674.1"/>
    </source>
</evidence>
<accession>A0A6A7AA00</accession>
<keyword evidence="4" id="KW-1185">Reference proteome</keyword>
<feature type="chain" id="PRO_5025347816" evidence="2">
    <location>
        <begin position="24"/>
        <end position="545"/>
    </location>
</feature>
<feature type="region of interest" description="Disordered" evidence="1">
    <location>
        <begin position="26"/>
        <end position="46"/>
    </location>
</feature>
<proteinExistence type="predicted"/>
<dbReference type="OrthoDB" id="5985073at2759"/>
<protein>
    <submittedName>
        <fullName evidence="3">Uncharacterized protein</fullName>
    </submittedName>
</protein>
<dbReference type="Gene3D" id="2.130.10.10">
    <property type="entry name" value="YVTN repeat-like/Quinoprotein amine dehydrogenase"/>
    <property type="match status" value="1"/>
</dbReference>
<reference evidence="3" key="1">
    <citation type="journal article" date="2020" name="Stud. Mycol.">
        <title>101 Dothideomycetes genomes: a test case for predicting lifestyles and emergence of pathogens.</title>
        <authorList>
            <person name="Haridas S."/>
            <person name="Albert R."/>
            <person name="Binder M."/>
            <person name="Bloem J."/>
            <person name="Labutti K."/>
            <person name="Salamov A."/>
            <person name="Andreopoulos B."/>
            <person name="Baker S."/>
            <person name="Barry K."/>
            <person name="Bills G."/>
            <person name="Bluhm B."/>
            <person name="Cannon C."/>
            <person name="Castanera R."/>
            <person name="Culley D."/>
            <person name="Daum C."/>
            <person name="Ezra D."/>
            <person name="Gonzalez J."/>
            <person name="Henrissat B."/>
            <person name="Kuo A."/>
            <person name="Liang C."/>
            <person name="Lipzen A."/>
            <person name="Lutzoni F."/>
            <person name="Magnuson J."/>
            <person name="Mondo S."/>
            <person name="Nolan M."/>
            <person name="Ohm R."/>
            <person name="Pangilinan J."/>
            <person name="Park H.-J."/>
            <person name="Ramirez L."/>
            <person name="Alfaro M."/>
            <person name="Sun H."/>
            <person name="Tritt A."/>
            <person name="Yoshinaga Y."/>
            <person name="Zwiers L.-H."/>
            <person name="Turgeon B."/>
            <person name="Goodwin S."/>
            <person name="Spatafora J."/>
            <person name="Crous P."/>
            <person name="Grigoriev I."/>
        </authorList>
    </citation>
    <scope>NUCLEOTIDE SEQUENCE</scope>
    <source>
        <strain evidence="3">CBS 113818</strain>
    </source>
</reference>
<sequence>MRFTRTFLAAFSLTCNWVHLANAAASSDSPRDADRGQSSYVGGDHNIDPETVSQFKHLWNASFNPGEKHWARPLVHTLPSTGRQIVFTASTENRVRTFDAATGELIAERQISPPWPLNTTNCTELGETMGIMGTPVIYTDYEDGIAFFYVKSYIEDYRTPGGAAPALNGVYYLYGVYLTTLQDLYKFPLFIDDVPHDNDPRKVFIGGLVLQRPSLLLLGDMLYAGFGGICDAYNFTGSVVAVNLGSRNIYRWATQAGPDSGHTDDWTLRNGGGAGGIWQAGAGLASDGKDVFFTVDKGGDLVGAGVFNSPVSGKTHLDMLSGSVTRISLNEENGLGVQLVDWFKPADYQANYSHDIGSSGFAVLDEGFKTAEGKKIGVASGKKSKLYIHDLDNLGGYRQGLNSSDGVLQTIHLDGQVFGGIGSYPLEGGYIYAYPENAPLSAYAFTSSANTSQLFTLVGRSSSRSSGAGTPTVTSNQGKSGTGIVWVTDVTRGLVAYKAVPVNGTLVEIPLPKVNGAIKYGRPVFGDGRVYVIDGSGKLVALGAK</sequence>
<evidence type="ECO:0000256" key="1">
    <source>
        <dbReference type="SAM" id="MobiDB-lite"/>
    </source>
</evidence>
<organism evidence="3 4">
    <name type="scientific">Ophiobolus disseminans</name>
    <dbReference type="NCBI Taxonomy" id="1469910"/>
    <lineage>
        <taxon>Eukaryota</taxon>
        <taxon>Fungi</taxon>
        <taxon>Dikarya</taxon>
        <taxon>Ascomycota</taxon>
        <taxon>Pezizomycotina</taxon>
        <taxon>Dothideomycetes</taxon>
        <taxon>Pleosporomycetidae</taxon>
        <taxon>Pleosporales</taxon>
        <taxon>Pleosporineae</taxon>
        <taxon>Phaeosphaeriaceae</taxon>
        <taxon>Ophiobolus</taxon>
    </lineage>
</organism>
<name>A0A6A7AA00_9PLEO</name>